<evidence type="ECO:0000256" key="2">
    <source>
        <dbReference type="ARBA" id="ARBA00023125"/>
    </source>
</evidence>
<keyword evidence="6" id="KW-1185">Reference proteome</keyword>
<dbReference type="OrthoDB" id="20029at10239"/>
<feature type="domain" description="HTH araC/xylS-type" evidence="4">
    <location>
        <begin position="136"/>
        <end position="235"/>
    </location>
</feature>
<accession>A0A2I7QHZ4</accession>
<evidence type="ECO:0000256" key="3">
    <source>
        <dbReference type="ARBA" id="ARBA00023163"/>
    </source>
</evidence>
<dbReference type="Gene3D" id="1.10.10.60">
    <property type="entry name" value="Homeodomain-like"/>
    <property type="match status" value="2"/>
</dbReference>
<sequence length="241" mass="28675">MYPVDKESRIRLMEDLDKWINEHYLEKVTVKDLSHQLGVFIPDVYRLFAEQRNTTPGEYLRRKRLVKAKALLESGIRPTLAGAHVGYSHFQSFVKEYKAYFKRHPREDYSDTLEVPTMDSYSKETMDRYYPSELREKILNYLRKNIKVNFNYADVEKKFGLPDRSLSEMFEHYYGKSYREWRKDTRMKLAKELLHKNPSVKISDLATTVGSCSATYLRKQYQEVYGVNIVELRETLRGVRV</sequence>
<evidence type="ECO:0000313" key="6">
    <source>
        <dbReference type="Proteomes" id="UP000240536"/>
    </source>
</evidence>
<dbReference type="Proteomes" id="UP000240536">
    <property type="component" value="Segment"/>
</dbReference>
<organism evidence="5 6">
    <name type="scientific">Vibrio phage Aphrodite1</name>
    <dbReference type="NCBI Taxonomy" id="2070057"/>
    <lineage>
        <taxon>Viruses</taxon>
        <taxon>Duplodnaviria</taxon>
        <taxon>Heunggongvirae</taxon>
        <taxon>Uroviricota</taxon>
        <taxon>Caudoviricetes</taxon>
        <taxon>Chimalliviridae</taxon>
        <taxon>Gorgonvirinae</taxon>
        <taxon>Aphroditevirus</taxon>
        <taxon>Aphroditevirus aphrodite1</taxon>
    </lineage>
</organism>
<keyword evidence="1" id="KW-0805">Transcription regulation</keyword>
<proteinExistence type="predicted"/>
<dbReference type="Pfam" id="PF12833">
    <property type="entry name" value="HTH_18"/>
    <property type="match status" value="2"/>
</dbReference>
<dbReference type="InterPro" id="IPR018060">
    <property type="entry name" value="HTH_AraC"/>
</dbReference>
<dbReference type="PANTHER" id="PTHR43280:SF2">
    <property type="entry name" value="HTH-TYPE TRANSCRIPTIONAL REGULATOR EXSA"/>
    <property type="match status" value="1"/>
</dbReference>
<dbReference type="EMBL" id="MG720308">
    <property type="protein sequence ID" value="AUR81012.1"/>
    <property type="molecule type" value="Genomic_DNA"/>
</dbReference>
<dbReference type="GO" id="GO:0003700">
    <property type="term" value="F:DNA-binding transcription factor activity"/>
    <property type="evidence" value="ECO:0007669"/>
    <property type="project" value="InterPro"/>
</dbReference>
<dbReference type="InterPro" id="IPR009057">
    <property type="entry name" value="Homeodomain-like_sf"/>
</dbReference>
<protein>
    <submittedName>
        <fullName evidence="5">Lactose operon transcriptional activator</fullName>
    </submittedName>
</protein>
<keyword evidence="2" id="KW-0238">DNA-binding</keyword>
<dbReference type="PANTHER" id="PTHR43280">
    <property type="entry name" value="ARAC-FAMILY TRANSCRIPTIONAL REGULATOR"/>
    <property type="match status" value="1"/>
</dbReference>
<gene>
    <name evidence="5" type="ORF">Aphrodite1_0149</name>
</gene>
<dbReference type="PROSITE" id="PS01124">
    <property type="entry name" value="HTH_ARAC_FAMILY_2"/>
    <property type="match status" value="2"/>
</dbReference>
<name>A0A2I7QHZ4_9CAUD</name>
<feature type="domain" description="HTH araC/xylS-type" evidence="4">
    <location>
        <begin position="14"/>
        <end position="111"/>
    </location>
</feature>
<evidence type="ECO:0000259" key="4">
    <source>
        <dbReference type="PROSITE" id="PS01124"/>
    </source>
</evidence>
<reference evidence="6" key="1">
    <citation type="submission" date="2017-12" db="EMBL/GenBank/DDBJ databases">
        <title>Phage resistance in Vibrio sp. unravels a complex metabolic adaptation strategy.</title>
        <authorList>
            <person name="Skliros D."/>
            <person name="Kalatzis P.G."/>
            <person name="Katharios P."/>
            <person name="Flemetakis E."/>
        </authorList>
    </citation>
    <scope>NUCLEOTIDE SEQUENCE [LARGE SCALE GENOMIC DNA]</scope>
</reference>
<dbReference type="GO" id="GO:0043565">
    <property type="term" value="F:sequence-specific DNA binding"/>
    <property type="evidence" value="ECO:0007669"/>
    <property type="project" value="InterPro"/>
</dbReference>
<evidence type="ECO:0000313" key="5">
    <source>
        <dbReference type="EMBL" id="AUR81012.1"/>
    </source>
</evidence>
<evidence type="ECO:0000256" key="1">
    <source>
        <dbReference type="ARBA" id="ARBA00023015"/>
    </source>
</evidence>
<keyword evidence="3" id="KW-0804">Transcription</keyword>
<dbReference type="SMART" id="SM00342">
    <property type="entry name" value="HTH_ARAC"/>
    <property type="match status" value="2"/>
</dbReference>
<dbReference type="SUPFAM" id="SSF46689">
    <property type="entry name" value="Homeodomain-like"/>
    <property type="match status" value="1"/>
</dbReference>